<keyword evidence="2" id="KW-1185">Reference proteome</keyword>
<accession>A0ACA9JZQ2</accession>
<evidence type="ECO:0000313" key="1">
    <source>
        <dbReference type="EMBL" id="CAG8442201.1"/>
    </source>
</evidence>
<dbReference type="Proteomes" id="UP000789860">
    <property type="component" value="Unassembled WGS sequence"/>
</dbReference>
<sequence>MKIKKLKLRPRRIEQIGPCTAEIAAVLTCWSNSSVDSPACKKSVEALTECMRNATRKILVKSKDDEIIKQINSIKYCMKIFDISSIIILSIKDDIKDSDISLKDK</sequence>
<protein>
    <submittedName>
        <fullName evidence="1">6252_t:CDS:1</fullName>
    </submittedName>
</protein>
<gene>
    <name evidence="1" type="ORF">SCALOS_LOCUS700</name>
</gene>
<dbReference type="EMBL" id="CAJVPM010000351">
    <property type="protein sequence ID" value="CAG8442201.1"/>
    <property type="molecule type" value="Genomic_DNA"/>
</dbReference>
<comment type="caution">
    <text evidence="1">The sequence shown here is derived from an EMBL/GenBank/DDBJ whole genome shotgun (WGS) entry which is preliminary data.</text>
</comment>
<name>A0ACA9JZQ2_9GLOM</name>
<proteinExistence type="predicted"/>
<organism evidence="1 2">
    <name type="scientific">Scutellospora calospora</name>
    <dbReference type="NCBI Taxonomy" id="85575"/>
    <lineage>
        <taxon>Eukaryota</taxon>
        <taxon>Fungi</taxon>
        <taxon>Fungi incertae sedis</taxon>
        <taxon>Mucoromycota</taxon>
        <taxon>Glomeromycotina</taxon>
        <taxon>Glomeromycetes</taxon>
        <taxon>Diversisporales</taxon>
        <taxon>Gigasporaceae</taxon>
        <taxon>Scutellospora</taxon>
    </lineage>
</organism>
<evidence type="ECO:0000313" key="2">
    <source>
        <dbReference type="Proteomes" id="UP000789860"/>
    </source>
</evidence>
<reference evidence="1" key="1">
    <citation type="submission" date="2021-06" db="EMBL/GenBank/DDBJ databases">
        <authorList>
            <person name="Kallberg Y."/>
            <person name="Tangrot J."/>
            <person name="Rosling A."/>
        </authorList>
    </citation>
    <scope>NUCLEOTIDE SEQUENCE</scope>
    <source>
        <strain evidence="1">AU212A</strain>
    </source>
</reference>